<evidence type="ECO:0000313" key="2">
    <source>
        <dbReference type="EMBL" id="MED6192294.1"/>
    </source>
</evidence>
<evidence type="ECO:0000313" key="3">
    <source>
        <dbReference type="Proteomes" id="UP001341840"/>
    </source>
</evidence>
<gene>
    <name evidence="2" type="ORF">PIB30_008819</name>
</gene>
<feature type="compositionally biased region" description="Polar residues" evidence="1">
    <location>
        <begin position="26"/>
        <end position="38"/>
    </location>
</feature>
<keyword evidence="3" id="KW-1185">Reference proteome</keyword>
<protein>
    <submittedName>
        <fullName evidence="2">Uncharacterized protein</fullName>
    </submittedName>
</protein>
<dbReference type="EMBL" id="JASCZI010211468">
    <property type="protein sequence ID" value="MED6192294.1"/>
    <property type="molecule type" value="Genomic_DNA"/>
</dbReference>
<evidence type="ECO:0000256" key="1">
    <source>
        <dbReference type="SAM" id="MobiDB-lite"/>
    </source>
</evidence>
<feature type="compositionally biased region" description="Polar residues" evidence="1">
    <location>
        <begin position="87"/>
        <end position="96"/>
    </location>
</feature>
<proteinExistence type="predicted"/>
<feature type="compositionally biased region" description="Basic and acidic residues" evidence="1">
    <location>
        <begin position="7"/>
        <end position="25"/>
    </location>
</feature>
<feature type="compositionally biased region" description="Polar residues" evidence="1">
    <location>
        <begin position="47"/>
        <end position="57"/>
    </location>
</feature>
<accession>A0ABU6X4R5</accession>
<sequence>MQLKKKNGLEVQRRGKKKLGLDQKKPNSIHNNPKSSSFGLMGWVRKNSFSSMPMSSRQEGKVRKPVPPQATTTPAPLHPHKRRRPPSLQNSPTESALANGDGVRATVASSVQPSTTAASVLEPNSAAAVILSAVGVGSAEQGKVRVIFQSADGGRVFEHGGTSGSHSVSQ</sequence>
<organism evidence="2 3">
    <name type="scientific">Stylosanthes scabra</name>
    <dbReference type="NCBI Taxonomy" id="79078"/>
    <lineage>
        <taxon>Eukaryota</taxon>
        <taxon>Viridiplantae</taxon>
        <taxon>Streptophyta</taxon>
        <taxon>Embryophyta</taxon>
        <taxon>Tracheophyta</taxon>
        <taxon>Spermatophyta</taxon>
        <taxon>Magnoliopsida</taxon>
        <taxon>eudicotyledons</taxon>
        <taxon>Gunneridae</taxon>
        <taxon>Pentapetalae</taxon>
        <taxon>rosids</taxon>
        <taxon>fabids</taxon>
        <taxon>Fabales</taxon>
        <taxon>Fabaceae</taxon>
        <taxon>Papilionoideae</taxon>
        <taxon>50 kb inversion clade</taxon>
        <taxon>dalbergioids sensu lato</taxon>
        <taxon>Dalbergieae</taxon>
        <taxon>Pterocarpus clade</taxon>
        <taxon>Stylosanthes</taxon>
    </lineage>
</organism>
<name>A0ABU6X4R5_9FABA</name>
<reference evidence="2 3" key="1">
    <citation type="journal article" date="2023" name="Plants (Basel)">
        <title>Bridging the Gap: Combining Genomics and Transcriptomics Approaches to Understand Stylosanthes scabra, an Orphan Legume from the Brazilian Caatinga.</title>
        <authorList>
            <person name="Ferreira-Neto J.R.C."/>
            <person name="da Silva M.D."/>
            <person name="Binneck E."/>
            <person name="de Melo N.F."/>
            <person name="da Silva R.H."/>
            <person name="de Melo A.L.T.M."/>
            <person name="Pandolfi V."/>
            <person name="Bustamante F.O."/>
            <person name="Brasileiro-Vidal A.C."/>
            <person name="Benko-Iseppon A.M."/>
        </authorList>
    </citation>
    <scope>NUCLEOTIDE SEQUENCE [LARGE SCALE GENOMIC DNA]</scope>
    <source>
        <tissue evidence="2">Leaves</tissue>
    </source>
</reference>
<comment type="caution">
    <text evidence="2">The sequence shown here is derived from an EMBL/GenBank/DDBJ whole genome shotgun (WGS) entry which is preliminary data.</text>
</comment>
<feature type="region of interest" description="Disordered" evidence="1">
    <location>
        <begin position="1"/>
        <end position="111"/>
    </location>
</feature>
<dbReference type="Proteomes" id="UP001341840">
    <property type="component" value="Unassembled WGS sequence"/>
</dbReference>